<comment type="caution">
    <text evidence="1">The sequence shown here is derived from an EMBL/GenBank/DDBJ whole genome shotgun (WGS) entry which is preliminary data.</text>
</comment>
<evidence type="ECO:0000313" key="2">
    <source>
        <dbReference type="Proteomes" id="UP000265566"/>
    </source>
</evidence>
<name>A0A396HQ89_MEDTR</name>
<protein>
    <submittedName>
        <fullName evidence="1">Uncharacterized protein</fullName>
    </submittedName>
</protein>
<dbReference type="Gramene" id="rna28427">
    <property type="protein sequence ID" value="RHN53515.1"/>
    <property type="gene ID" value="gene28427"/>
</dbReference>
<dbReference type="AlphaFoldDB" id="A0A396HQ89"/>
<evidence type="ECO:0000313" key="1">
    <source>
        <dbReference type="EMBL" id="RHN53515.1"/>
    </source>
</evidence>
<accession>A0A396HQ89</accession>
<gene>
    <name evidence="1" type="ORF">MtrunA17_Chr5g0396671</name>
</gene>
<dbReference type="EMBL" id="PSQE01000005">
    <property type="protein sequence ID" value="RHN53515.1"/>
    <property type="molecule type" value="Genomic_DNA"/>
</dbReference>
<organism evidence="1 2">
    <name type="scientific">Medicago truncatula</name>
    <name type="common">Barrel medic</name>
    <name type="synonym">Medicago tribuloides</name>
    <dbReference type="NCBI Taxonomy" id="3880"/>
    <lineage>
        <taxon>Eukaryota</taxon>
        <taxon>Viridiplantae</taxon>
        <taxon>Streptophyta</taxon>
        <taxon>Embryophyta</taxon>
        <taxon>Tracheophyta</taxon>
        <taxon>Spermatophyta</taxon>
        <taxon>Magnoliopsida</taxon>
        <taxon>eudicotyledons</taxon>
        <taxon>Gunneridae</taxon>
        <taxon>Pentapetalae</taxon>
        <taxon>rosids</taxon>
        <taxon>fabids</taxon>
        <taxon>Fabales</taxon>
        <taxon>Fabaceae</taxon>
        <taxon>Papilionoideae</taxon>
        <taxon>50 kb inversion clade</taxon>
        <taxon>NPAAA clade</taxon>
        <taxon>Hologalegina</taxon>
        <taxon>IRL clade</taxon>
        <taxon>Trifolieae</taxon>
        <taxon>Medicago</taxon>
    </lineage>
</organism>
<reference evidence="2" key="1">
    <citation type="journal article" date="2018" name="Nat. Plants">
        <title>Whole-genome landscape of Medicago truncatula symbiotic genes.</title>
        <authorList>
            <person name="Pecrix Y."/>
            <person name="Staton S.E."/>
            <person name="Sallet E."/>
            <person name="Lelandais-Briere C."/>
            <person name="Moreau S."/>
            <person name="Carrere S."/>
            <person name="Blein T."/>
            <person name="Jardinaud M.F."/>
            <person name="Latrasse D."/>
            <person name="Zouine M."/>
            <person name="Zahm M."/>
            <person name="Kreplak J."/>
            <person name="Mayjonade B."/>
            <person name="Satge C."/>
            <person name="Perez M."/>
            <person name="Cauet S."/>
            <person name="Marande W."/>
            <person name="Chantry-Darmon C."/>
            <person name="Lopez-Roques C."/>
            <person name="Bouchez O."/>
            <person name="Berard A."/>
            <person name="Debelle F."/>
            <person name="Munos S."/>
            <person name="Bendahmane A."/>
            <person name="Berges H."/>
            <person name="Niebel A."/>
            <person name="Buitink J."/>
            <person name="Frugier F."/>
            <person name="Benhamed M."/>
            <person name="Crespi M."/>
            <person name="Gouzy J."/>
            <person name="Gamas P."/>
        </authorList>
    </citation>
    <scope>NUCLEOTIDE SEQUENCE [LARGE SCALE GENOMIC DNA]</scope>
    <source>
        <strain evidence="2">cv. Jemalong A17</strain>
    </source>
</reference>
<dbReference type="Proteomes" id="UP000265566">
    <property type="component" value="Chromosome 5"/>
</dbReference>
<sequence length="48" mass="5732">MYKYPDRRADRKISSIFSNLCHIKRSRLCIENTKSIPQIGEGWIKIKH</sequence>
<proteinExistence type="predicted"/>